<evidence type="ECO:0000313" key="3">
    <source>
        <dbReference type="Proteomes" id="UP000314294"/>
    </source>
</evidence>
<evidence type="ECO:0000313" key="2">
    <source>
        <dbReference type="EMBL" id="TNN85063.1"/>
    </source>
</evidence>
<keyword evidence="3" id="KW-1185">Reference proteome</keyword>
<reference evidence="2 3" key="1">
    <citation type="submission" date="2019-03" db="EMBL/GenBank/DDBJ databases">
        <title>First draft genome of Liparis tanakae, snailfish: a comprehensive survey of snailfish specific genes.</title>
        <authorList>
            <person name="Kim W."/>
            <person name="Song I."/>
            <person name="Jeong J.-H."/>
            <person name="Kim D."/>
            <person name="Kim S."/>
            <person name="Ryu S."/>
            <person name="Song J.Y."/>
            <person name="Lee S.K."/>
        </authorList>
    </citation>
    <scope>NUCLEOTIDE SEQUENCE [LARGE SCALE GENOMIC DNA]</scope>
    <source>
        <tissue evidence="2">Muscle</tissue>
    </source>
</reference>
<organism evidence="2 3">
    <name type="scientific">Liparis tanakae</name>
    <name type="common">Tanaka's snailfish</name>
    <dbReference type="NCBI Taxonomy" id="230148"/>
    <lineage>
        <taxon>Eukaryota</taxon>
        <taxon>Metazoa</taxon>
        <taxon>Chordata</taxon>
        <taxon>Craniata</taxon>
        <taxon>Vertebrata</taxon>
        <taxon>Euteleostomi</taxon>
        <taxon>Actinopterygii</taxon>
        <taxon>Neopterygii</taxon>
        <taxon>Teleostei</taxon>
        <taxon>Neoteleostei</taxon>
        <taxon>Acanthomorphata</taxon>
        <taxon>Eupercaria</taxon>
        <taxon>Perciformes</taxon>
        <taxon>Cottioidei</taxon>
        <taxon>Cottales</taxon>
        <taxon>Liparidae</taxon>
        <taxon>Liparis</taxon>
    </lineage>
</organism>
<dbReference type="EMBL" id="SRLO01000023">
    <property type="protein sequence ID" value="TNN85063.1"/>
    <property type="molecule type" value="Genomic_DNA"/>
</dbReference>
<gene>
    <name evidence="2" type="ORF">EYF80_004717</name>
</gene>
<sequence>MPVMRSVGAATGGADPRSSATGGPIRVDTVQDTENGVRGGDGEEGPVRTQPEHVTQSHGGHALP</sequence>
<protein>
    <submittedName>
        <fullName evidence="2">Uncharacterized protein</fullName>
    </submittedName>
</protein>
<accession>A0A4Z2J688</accession>
<dbReference type="Proteomes" id="UP000314294">
    <property type="component" value="Unassembled WGS sequence"/>
</dbReference>
<comment type="caution">
    <text evidence="2">The sequence shown here is derived from an EMBL/GenBank/DDBJ whole genome shotgun (WGS) entry which is preliminary data.</text>
</comment>
<name>A0A4Z2J688_9TELE</name>
<dbReference type="AlphaFoldDB" id="A0A4Z2J688"/>
<proteinExistence type="predicted"/>
<evidence type="ECO:0000256" key="1">
    <source>
        <dbReference type="SAM" id="MobiDB-lite"/>
    </source>
</evidence>
<feature type="region of interest" description="Disordered" evidence="1">
    <location>
        <begin position="1"/>
        <end position="64"/>
    </location>
</feature>